<feature type="compositionally biased region" description="Basic residues" evidence="3">
    <location>
        <begin position="395"/>
        <end position="404"/>
    </location>
</feature>
<organism evidence="5 6">
    <name type="scientific">Planoprotostelium fungivorum</name>
    <dbReference type="NCBI Taxonomy" id="1890364"/>
    <lineage>
        <taxon>Eukaryota</taxon>
        <taxon>Amoebozoa</taxon>
        <taxon>Evosea</taxon>
        <taxon>Variosea</taxon>
        <taxon>Cavosteliida</taxon>
        <taxon>Cavosteliaceae</taxon>
        <taxon>Planoprotostelium</taxon>
    </lineage>
</organism>
<feature type="region of interest" description="Disordered" evidence="3">
    <location>
        <begin position="234"/>
        <end position="256"/>
    </location>
</feature>
<feature type="compositionally biased region" description="Basic and acidic residues" evidence="3">
    <location>
        <begin position="16"/>
        <end position="25"/>
    </location>
</feature>
<name>A0A2P6N2L2_9EUKA</name>
<keyword evidence="6" id="KW-1185">Reference proteome</keyword>
<feature type="compositionally biased region" description="Gly residues" evidence="3">
    <location>
        <begin position="28"/>
        <end position="37"/>
    </location>
</feature>
<keyword evidence="2" id="KW-0539">Nucleus</keyword>
<dbReference type="Proteomes" id="UP000241769">
    <property type="component" value="Unassembled WGS sequence"/>
</dbReference>
<dbReference type="AlphaFoldDB" id="A0A2P6N2L2"/>
<feature type="compositionally biased region" description="Basic and acidic residues" evidence="3">
    <location>
        <begin position="138"/>
        <end position="147"/>
    </location>
</feature>
<feature type="domain" description="RED-like N-terminal" evidence="4">
    <location>
        <begin position="127"/>
        <end position="241"/>
    </location>
</feature>
<comment type="subcellular location">
    <subcellularLocation>
        <location evidence="1">Nucleus</location>
    </subcellularLocation>
</comment>
<evidence type="ECO:0000313" key="6">
    <source>
        <dbReference type="Proteomes" id="UP000241769"/>
    </source>
</evidence>
<dbReference type="OrthoDB" id="3366823at2759"/>
<dbReference type="InterPro" id="IPR012916">
    <property type="entry name" value="RED_N"/>
</dbReference>
<accession>A0A2P6N2L2</accession>
<feature type="compositionally biased region" description="Basic and acidic residues" evidence="3">
    <location>
        <begin position="245"/>
        <end position="256"/>
    </location>
</feature>
<dbReference type="PANTHER" id="PTHR12765">
    <property type="entry name" value="RED PROTEIN IK FACTOR CYTOKINE IK"/>
    <property type="match status" value="1"/>
</dbReference>
<evidence type="ECO:0000259" key="4">
    <source>
        <dbReference type="Pfam" id="PF07808"/>
    </source>
</evidence>
<dbReference type="GO" id="GO:0005634">
    <property type="term" value="C:nucleus"/>
    <property type="evidence" value="ECO:0007669"/>
    <property type="project" value="UniProtKB-SubCell"/>
</dbReference>
<feature type="compositionally biased region" description="Basic and acidic residues" evidence="3">
    <location>
        <begin position="303"/>
        <end position="335"/>
    </location>
</feature>
<gene>
    <name evidence="5" type="ORF">PROFUN_13985</name>
</gene>
<evidence type="ECO:0000256" key="3">
    <source>
        <dbReference type="SAM" id="MobiDB-lite"/>
    </source>
</evidence>
<protein>
    <recommendedName>
        <fullName evidence="4">RED-like N-terminal domain-containing protein</fullName>
    </recommendedName>
</protein>
<feature type="region of interest" description="Disordered" evidence="3">
    <location>
        <begin position="123"/>
        <end position="147"/>
    </location>
</feature>
<evidence type="ECO:0000256" key="2">
    <source>
        <dbReference type="ARBA" id="ARBA00023242"/>
    </source>
</evidence>
<dbReference type="InParanoid" id="A0A2P6N2L2"/>
<comment type="caution">
    <text evidence="5">The sequence shown here is derived from an EMBL/GenBank/DDBJ whole genome shotgun (WGS) entry which is preliminary data.</text>
</comment>
<dbReference type="InterPro" id="IPR039896">
    <property type="entry name" value="Red-like"/>
</dbReference>
<reference evidence="5 6" key="1">
    <citation type="journal article" date="2018" name="Genome Biol. Evol.">
        <title>Multiple Roots of Fruiting Body Formation in Amoebozoa.</title>
        <authorList>
            <person name="Hillmann F."/>
            <person name="Forbes G."/>
            <person name="Novohradska S."/>
            <person name="Ferling I."/>
            <person name="Riege K."/>
            <person name="Groth M."/>
            <person name="Westermann M."/>
            <person name="Marz M."/>
            <person name="Spaller T."/>
            <person name="Winckler T."/>
            <person name="Schaap P."/>
            <person name="Glockner G."/>
        </authorList>
    </citation>
    <scope>NUCLEOTIDE SEQUENCE [LARGE SCALE GENOMIC DNA]</scope>
    <source>
        <strain evidence="5 6">Jena</strain>
    </source>
</reference>
<dbReference type="Pfam" id="PF07808">
    <property type="entry name" value="RED_N"/>
    <property type="match status" value="1"/>
</dbReference>
<sequence>MAEKKNSFFREMLMTPRRETEDTPRRALGGGGAGGRLGMAAPSTPSNKKQPKVLKRHLKPGEKRVAEEIVPGYRDRARERREGLFADRTLLEVEMFDATRDKNADADEDKMLMANVQTTHQILPGNDDYVSSSDEEQEEKKVEEKERPPEFISGFGRKIFSLLFQPQPNRPTEQFLPARTSFIFELKGTNDVPSILKRSKDDCPKQLPSMLLDVEGDISRKLAEIMNVIRTKDDGSLQKHKKRLKQEQEEENKKKMREVARNAIAEKKVTDTKVVTAAPATMEPEEDEDIFPDAGTDYVPTIPEEKKSAPAVERSPEKKAYFDKPLTKEDYKNDVQPELNALSQQIQEAARAQKRKEREQASSMDDYTECYPSTYEHYSLDPNDPNYVKNDVGKQKGRQKKKAGQKVQSDKQLDSQMNKIDSIISERKTNKNSAPSAEDLSKKARIK</sequence>
<dbReference type="EMBL" id="MDYQ01000236">
    <property type="protein sequence ID" value="PRP78194.1"/>
    <property type="molecule type" value="Genomic_DNA"/>
</dbReference>
<feature type="compositionally biased region" description="Basic residues" evidence="3">
    <location>
        <begin position="49"/>
        <end position="58"/>
    </location>
</feature>
<evidence type="ECO:0000313" key="5">
    <source>
        <dbReference type="EMBL" id="PRP78194.1"/>
    </source>
</evidence>
<proteinExistence type="predicted"/>
<evidence type="ECO:0000256" key="1">
    <source>
        <dbReference type="ARBA" id="ARBA00004123"/>
    </source>
</evidence>
<feature type="region of interest" description="Disordered" evidence="3">
    <location>
        <begin position="1"/>
        <end position="67"/>
    </location>
</feature>
<dbReference type="STRING" id="1890364.A0A2P6N2L2"/>
<feature type="region of interest" description="Disordered" evidence="3">
    <location>
        <begin position="275"/>
        <end position="447"/>
    </location>
</feature>